<dbReference type="PANTHER" id="PTHR10075">
    <property type="entry name" value="BASIGIN RELATED"/>
    <property type="match status" value="1"/>
</dbReference>
<proteinExistence type="predicted"/>
<accession>A0ABM1TL56</accession>
<dbReference type="Gene3D" id="2.60.40.10">
    <property type="entry name" value="Immunoglobulins"/>
    <property type="match status" value="10"/>
</dbReference>
<dbReference type="CDD" id="cd00096">
    <property type="entry name" value="Ig"/>
    <property type="match status" value="1"/>
</dbReference>
<dbReference type="InterPro" id="IPR013098">
    <property type="entry name" value="Ig_I-set"/>
</dbReference>
<feature type="domain" description="Ig-like" evidence="3">
    <location>
        <begin position="609"/>
        <end position="701"/>
    </location>
</feature>
<feature type="domain" description="Ig-like" evidence="3">
    <location>
        <begin position="518"/>
        <end position="604"/>
    </location>
</feature>
<dbReference type="InterPro" id="IPR003961">
    <property type="entry name" value="FN3_dom"/>
</dbReference>
<dbReference type="InterPro" id="IPR007110">
    <property type="entry name" value="Ig-like_dom"/>
</dbReference>
<keyword evidence="1" id="KW-0677">Repeat</keyword>
<dbReference type="Pfam" id="PF13927">
    <property type="entry name" value="Ig_3"/>
    <property type="match status" value="5"/>
</dbReference>
<feature type="domain" description="Ig-like" evidence="3">
    <location>
        <begin position="141"/>
        <end position="218"/>
    </location>
</feature>
<feature type="domain" description="Ig-like" evidence="3">
    <location>
        <begin position="327"/>
        <end position="415"/>
    </location>
</feature>
<dbReference type="SUPFAM" id="SSF48726">
    <property type="entry name" value="Immunoglobulin"/>
    <property type="match status" value="9"/>
</dbReference>
<sequence>MSRFSVERAGKLLLESHSAISELVTRGPRFLDEPPDAVEFTNTSGAVVPCRADGQPAPSIHWMIGNQNVAKHGRLQEISSDGSLVIKPFQPSDYRPDVHFTQYKCIVSNEFGIIRSKDVRVRAVIVRHFEVQVYNEYVIRGNSAVLKCHVPPHVQDLVEVTSWIQDGNIHITSSALRGGKYTVLAAGRLLVRDVTDEDERKTFRCQVFNRLTSESKISNKNGRIIITDVHSVISPRLIYSVPVIRGQQGDTLSLPCVAQGNPVPHYVWYRLHERERIPLFLGHRVYHYSELLTLEFISLEDNGTYICVANNSAGEVETQTDVIVTVPFKVDLKPRVLTADFGDLVTFRCSITPSRHPAKTLMWFKNGQPLSANPRINIIDKGNLNIHSVQRADKGMYQCMVTSGEIASQDSAELVLREQHPIFHSTFETSVVQPSSTISLKCSASGIPLPQITWTRDGAVVPEVYLTRIGDYVSNKNTVNSYVNISAISGSDGGVYTCTAENIVGKVAYSARLDVYGPPYIRPMGNRTVLAGRSADIQCPFSGFPLKEVFWEKGEKKIPFNHRQRSFPNGTLVLLDVLHQDAGWYACGATDGEERNAKQELWITVATPPAIEPFKVPTDLSEGERASLMCVVSAGDLPISISWKKDGLPLPSDLEASVILANNYTSILSFPVVRHKHRGNYTCVASNPVALDNFTAPLDVKVPPKWKLRPVDQTTVLGHRVLFDCQAEGFPSSVARWKKAVGEKGEFRVVISNANIQILENGSLVIQEVHPKDAGSYMCQLTNGVGPGLSTVVDLSVHGRSKIKKNLTLSRYVFMTLPDLHVSSFESNPYVQHGLNSQVRDPLYFRYIFKETVEPNGKVSTVRITSVSRRESGLFVCSVENAFGRGETGFQVVVQEKPDPPKDFKVKDKSSRFVSIVWAPPFNGNSPVTKYLLEVKSTSDFWTEDSNIIAIEASRTQYTIQDLQPLSSYKIRMRASNTLGASDYSDVIMVTTDEEPPGEKPREVTVSATGSRSIHVVWKVSRK</sequence>
<dbReference type="InterPro" id="IPR013151">
    <property type="entry name" value="Immunoglobulin_dom"/>
</dbReference>
<dbReference type="Pfam" id="PF00047">
    <property type="entry name" value="ig"/>
    <property type="match status" value="1"/>
</dbReference>
<feature type="domain" description="Fibronectin type-III" evidence="4">
    <location>
        <begin position="900"/>
        <end position="995"/>
    </location>
</feature>
<dbReference type="RefSeq" id="XP_022256612.1">
    <property type="nucleotide sequence ID" value="XM_022400904.1"/>
</dbReference>
<evidence type="ECO:0000313" key="5">
    <source>
        <dbReference type="Proteomes" id="UP000694941"/>
    </source>
</evidence>
<dbReference type="GeneID" id="106472300"/>
<feature type="domain" description="Ig-like" evidence="3">
    <location>
        <begin position="28"/>
        <end position="120"/>
    </location>
</feature>
<dbReference type="PROSITE" id="PS50835">
    <property type="entry name" value="IG_LIKE"/>
    <property type="match status" value="8"/>
</dbReference>
<evidence type="ECO:0000313" key="6">
    <source>
        <dbReference type="RefSeq" id="XP_022256612.1"/>
    </source>
</evidence>
<dbReference type="InterPro" id="IPR013783">
    <property type="entry name" value="Ig-like_fold"/>
</dbReference>
<evidence type="ECO:0000256" key="2">
    <source>
        <dbReference type="ARBA" id="ARBA00023319"/>
    </source>
</evidence>
<protein>
    <submittedName>
        <fullName evidence="6">Down syndrome cell adhesion molecule-like protein Dscam2</fullName>
    </submittedName>
</protein>
<organism evidence="5 6">
    <name type="scientific">Limulus polyphemus</name>
    <name type="common">Atlantic horseshoe crab</name>
    <dbReference type="NCBI Taxonomy" id="6850"/>
    <lineage>
        <taxon>Eukaryota</taxon>
        <taxon>Metazoa</taxon>
        <taxon>Ecdysozoa</taxon>
        <taxon>Arthropoda</taxon>
        <taxon>Chelicerata</taxon>
        <taxon>Merostomata</taxon>
        <taxon>Xiphosura</taxon>
        <taxon>Limulidae</taxon>
        <taxon>Limulus</taxon>
    </lineage>
</organism>
<dbReference type="InterPro" id="IPR036116">
    <property type="entry name" value="FN3_sf"/>
</dbReference>
<feature type="domain" description="Ig-like" evidence="3">
    <location>
        <begin position="235"/>
        <end position="323"/>
    </location>
</feature>
<dbReference type="SUPFAM" id="SSF49265">
    <property type="entry name" value="Fibronectin type III"/>
    <property type="match status" value="1"/>
</dbReference>
<dbReference type="CDD" id="cd00063">
    <property type="entry name" value="FN3"/>
    <property type="match status" value="1"/>
</dbReference>
<evidence type="ECO:0000256" key="1">
    <source>
        <dbReference type="ARBA" id="ARBA00022737"/>
    </source>
</evidence>
<dbReference type="InterPro" id="IPR036179">
    <property type="entry name" value="Ig-like_dom_sf"/>
</dbReference>
<feature type="domain" description="Ig-like" evidence="3">
    <location>
        <begin position="704"/>
        <end position="796"/>
    </location>
</feature>
<dbReference type="SMART" id="SM00408">
    <property type="entry name" value="IGc2"/>
    <property type="match status" value="7"/>
</dbReference>
<feature type="domain" description="Ig-like" evidence="3">
    <location>
        <begin position="421"/>
        <end position="514"/>
    </location>
</feature>
<dbReference type="SMART" id="SM00406">
    <property type="entry name" value="IGv"/>
    <property type="match status" value="3"/>
</dbReference>
<dbReference type="InterPro" id="IPR013106">
    <property type="entry name" value="Ig_V-set"/>
</dbReference>
<dbReference type="PROSITE" id="PS50853">
    <property type="entry name" value="FN3"/>
    <property type="match status" value="1"/>
</dbReference>
<dbReference type="SMART" id="SM00060">
    <property type="entry name" value="FN3"/>
    <property type="match status" value="1"/>
</dbReference>
<reference evidence="6" key="1">
    <citation type="submission" date="2025-08" db="UniProtKB">
        <authorList>
            <consortium name="RefSeq"/>
        </authorList>
    </citation>
    <scope>IDENTIFICATION</scope>
    <source>
        <tissue evidence="6">Muscle</tissue>
    </source>
</reference>
<name>A0ABM1TL56_LIMPO</name>
<dbReference type="SMART" id="SM00409">
    <property type="entry name" value="IG"/>
    <property type="match status" value="9"/>
</dbReference>
<gene>
    <name evidence="6" type="primary">LOC106472300</name>
</gene>
<evidence type="ECO:0000259" key="3">
    <source>
        <dbReference type="PROSITE" id="PS50835"/>
    </source>
</evidence>
<dbReference type="Pfam" id="PF07679">
    <property type="entry name" value="I-set"/>
    <property type="match status" value="2"/>
</dbReference>
<keyword evidence="5" id="KW-1185">Reference proteome</keyword>
<dbReference type="PANTHER" id="PTHR10075:SF100">
    <property type="entry name" value="FASCICLIN-2"/>
    <property type="match status" value="1"/>
</dbReference>
<dbReference type="InterPro" id="IPR003599">
    <property type="entry name" value="Ig_sub"/>
</dbReference>
<dbReference type="InterPro" id="IPR003598">
    <property type="entry name" value="Ig_sub2"/>
</dbReference>
<dbReference type="Pfam" id="PF00041">
    <property type="entry name" value="fn3"/>
    <property type="match status" value="1"/>
</dbReference>
<keyword evidence="2" id="KW-0393">Immunoglobulin domain</keyword>
<evidence type="ECO:0000259" key="4">
    <source>
        <dbReference type="PROSITE" id="PS50853"/>
    </source>
</evidence>
<dbReference type="Proteomes" id="UP000694941">
    <property type="component" value="Unplaced"/>
</dbReference>